<dbReference type="AlphaFoldDB" id="A0A4Q9DJ94"/>
<keyword evidence="2" id="KW-1185">Reference proteome</keyword>
<name>A0A4Q9DJ94_9BACL</name>
<sequence>METERDTVCPWCHTEIVWDPEIGPEENCPHCYNELGEYRSINLTVKQTGQPVSFDEDDDEEEDELLDDEDIFAYEETVQRLLDEQEETPECTSCHEYMLLAGSQVIAAGTFTPAVHALIAKPLLQAPFTIKHYVCPTCFKVEQMLSEEARTAMIDTLKSV</sequence>
<dbReference type="OrthoDB" id="2665608at2"/>
<dbReference type="RefSeq" id="WP_131017286.1">
    <property type="nucleotide sequence ID" value="NZ_SIRE01000026.1"/>
</dbReference>
<accession>A0A4Q9DJ94</accession>
<dbReference type="Proteomes" id="UP000293142">
    <property type="component" value="Unassembled WGS sequence"/>
</dbReference>
<evidence type="ECO:0000313" key="2">
    <source>
        <dbReference type="Proteomes" id="UP000293142"/>
    </source>
</evidence>
<proteinExistence type="predicted"/>
<reference evidence="1 2" key="1">
    <citation type="submission" date="2019-02" db="EMBL/GenBank/DDBJ databases">
        <title>Paenibacillus sp. nov., isolated from surface-sterilized tissue of Thalictrum simplex L.</title>
        <authorList>
            <person name="Tuo L."/>
        </authorList>
    </citation>
    <scope>NUCLEOTIDE SEQUENCE [LARGE SCALE GENOMIC DNA]</scope>
    <source>
        <strain evidence="1 2">N2SHLJ1</strain>
    </source>
</reference>
<protein>
    <submittedName>
        <fullName evidence="1">Uncharacterized protein</fullName>
    </submittedName>
</protein>
<evidence type="ECO:0000313" key="1">
    <source>
        <dbReference type="EMBL" id="TBL71420.1"/>
    </source>
</evidence>
<organism evidence="1 2">
    <name type="scientific">Paenibacillus thalictri</name>
    <dbReference type="NCBI Taxonomy" id="2527873"/>
    <lineage>
        <taxon>Bacteria</taxon>
        <taxon>Bacillati</taxon>
        <taxon>Bacillota</taxon>
        <taxon>Bacilli</taxon>
        <taxon>Bacillales</taxon>
        <taxon>Paenibacillaceae</taxon>
        <taxon>Paenibacillus</taxon>
    </lineage>
</organism>
<gene>
    <name evidence="1" type="ORF">EYB31_30495</name>
</gene>
<dbReference type="InterPro" id="IPR036280">
    <property type="entry name" value="Multihaem_cyt_sf"/>
</dbReference>
<comment type="caution">
    <text evidence="1">The sequence shown here is derived from an EMBL/GenBank/DDBJ whole genome shotgun (WGS) entry which is preliminary data.</text>
</comment>
<dbReference type="SUPFAM" id="SSF48695">
    <property type="entry name" value="Multiheme cytochromes"/>
    <property type="match status" value="1"/>
</dbReference>
<dbReference type="EMBL" id="SIRE01000026">
    <property type="protein sequence ID" value="TBL71420.1"/>
    <property type="molecule type" value="Genomic_DNA"/>
</dbReference>